<feature type="transmembrane region" description="Helical" evidence="3">
    <location>
        <begin position="38"/>
        <end position="58"/>
    </location>
</feature>
<dbReference type="EMBL" id="QFZK01000001">
    <property type="protein sequence ID" value="RFO98383.1"/>
    <property type="molecule type" value="Genomic_DNA"/>
</dbReference>
<feature type="transmembrane region" description="Helical" evidence="3">
    <location>
        <begin position="64"/>
        <end position="82"/>
    </location>
</feature>
<dbReference type="PANTHER" id="PTHR45138">
    <property type="entry name" value="REGULATORY COMPONENTS OF SENSORY TRANSDUCTION SYSTEM"/>
    <property type="match status" value="1"/>
</dbReference>
<dbReference type="NCBIfam" id="TIGR00254">
    <property type="entry name" value="GGDEF"/>
    <property type="match status" value="1"/>
</dbReference>
<comment type="caution">
    <text evidence="5">The sequence shown here is derived from an EMBL/GenBank/DDBJ whole genome shotgun (WGS) entry which is preliminary data.</text>
</comment>
<dbReference type="GO" id="GO:0052621">
    <property type="term" value="F:diguanylate cyclase activity"/>
    <property type="evidence" value="ECO:0007669"/>
    <property type="project" value="UniProtKB-EC"/>
</dbReference>
<evidence type="ECO:0000256" key="3">
    <source>
        <dbReference type="SAM" id="Phobius"/>
    </source>
</evidence>
<dbReference type="SUPFAM" id="SSF55073">
    <property type="entry name" value="Nucleotide cyclase"/>
    <property type="match status" value="1"/>
</dbReference>
<name>A0A3E1RGJ9_9BURK</name>
<dbReference type="SMART" id="SM00267">
    <property type="entry name" value="GGDEF"/>
    <property type="match status" value="1"/>
</dbReference>
<dbReference type="GO" id="GO:0005886">
    <property type="term" value="C:plasma membrane"/>
    <property type="evidence" value="ECO:0007669"/>
    <property type="project" value="TreeGrafter"/>
</dbReference>
<evidence type="ECO:0000313" key="6">
    <source>
        <dbReference type="Proteomes" id="UP000260665"/>
    </source>
</evidence>
<dbReference type="InterPro" id="IPR000160">
    <property type="entry name" value="GGDEF_dom"/>
</dbReference>
<feature type="domain" description="GGDEF" evidence="4">
    <location>
        <begin position="252"/>
        <end position="378"/>
    </location>
</feature>
<gene>
    <name evidence="5" type="ORF">DIC66_00300</name>
</gene>
<feature type="transmembrane region" description="Helical" evidence="3">
    <location>
        <begin position="94"/>
        <end position="114"/>
    </location>
</feature>
<dbReference type="GO" id="GO:1902201">
    <property type="term" value="P:negative regulation of bacterial-type flagellum-dependent cell motility"/>
    <property type="evidence" value="ECO:0007669"/>
    <property type="project" value="TreeGrafter"/>
</dbReference>
<evidence type="ECO:0000313" key="5">
    <source>
        <dbReference type="EMBL" id="RFO98383.1"/>
    </source>
</evidence>
<keyword evidence="6" id="KW-1185">Reference proteome</keyword>
<protein>
    <recommendedName>
        <fullName evidence="1">diguanylate cyclase</fullName>
        <ecNumber evidence="1">2.7.7.65</ecNumber>
    </recommendedName>
</protein>
<dbReference type="Gene3D" id="3.30.70.270">
    <property type="match status" value="1"/>
</dbReference>
<dbReference type="GO" id="GO:0043709">
    <property type="term" value="P:cell adhesion involved in single-species biofilm formation"/>
    <property type="evidence" value="ECO:0007669"/>
    <property type="project" value="TreeGrafter"/>
</dbReference>
<feature type="transmembrane region" description="Helical" evidence="3">
    <location>
        <begin position="189"/>
        <end position="209"/>
    </location>
</feature>
<dbReference type="FunFam" id="3.30.70.270:FF:000001">
    <property type="entry name" value="Diguanylate cyclase domain protein"/>
    <property type="match status" value="1"/>
</dbReference>
<feature type="transmembrane region" description="Helical" evidence="3">
    <location>
        <begin position="149"/>
        <end position="169"/>
    </location>
</feature>
<dbReference type="InterPro" id="IPR029787">
    <property type="entry name" value="Nucleotide_cyclase"/>
</dbReference>
<dbReference type="InterPro" id="IPR050469">
    <property type="entry name" value="Diguanylate_Cyclase"/>
</dbReference>
<sequence length="378" mass="41773">MNLIDPRTVIILSGSMSGLMALVFYILQRKYPTSIQGLGDWSVAMLIFCVGGSLFAARGSLPDVLSIPFSVFLLLLGLYIGYRGTQRFFGVAPRPAPFAVLLLLALVLELWFTVVEPSYQGRLRTSNIAMAILFGQHARFILQQPARTFGNMLTAGVLGITAVIQLMRFVTTFTEQPDYNTLSTSPQNLVYITSFAFAILLFSISAILMTTERLLTEMEQLAIHDPLTNALTRRHMHKLCDSELSRCKRHGHSMALLMMDLDHFKRINDLYGHQQGDLVLVAFVGKINASLRQQDQLGRFGGEEFLALLPQTSQQEAEMVAQRICESCAQPHDLPVCTVSIGIATNAHAADSFDSILARADAALYQAKANGRNRIAMA</sequence>
<evidence type="ECO:0000256" key="1">
    <source>
        <dbReference type="ARBA" id="ARBA00012528"/>
    </source>
</evidence>
<dbReference type="RefSeq" id="WP_117172933.1">
    <property type="nucleotide sequence ID" value="NZ_QFZK01000001.1"/>
</dbReference>
<dbReference type="InterPro" id="IPR043128">
    <property type="entry name" value="Rev_trsase/Diguanyl_cyclase"/>
</dbReference>
<accession>A0A3E1RGJ9</accession>
<comment type="catalytic activity">
    <reaction evidence="2">
        <text>2 GTP = 3',3'-c-di-GMP + 2 diphosphate</text>
        <dbReference type="Rhea" id="RHEA:24898"/>
        <dbReference type="ChEBI" id="CHEBI:33019"/>
        <dbReference type="ChEBI" id="CHEBI:37565"/>
        <dbReference type="ChEBI" id="CHEBI:58805"/>
        <dbReference type="EC" id="2.7.7.65"/>
    </reaction>
</comment>
<dbReference type="Pfam" id="PF00990">
    <property type="entry name" value="GGDEF"/>
    <property type="match status" value="1"/>
</dbReference>
<dbReference type="PROSITE" id="PS50887">
    <property type="entry name" value="GGDEF"/>
    <property type="match status" value="1"/>
</dbReference>
<feature type="transmembrane region" description="Helical" evidence="3">
    <location>
        <begin position="6"/>
        <end position="26"/>
    </location>
</feature>
<dbReference type="PANTHER" id="PTHR45138:SF9">
    <property type="entry name" value="DIGUANYLATE CYCLASE DGCM-RELATED"/>
    <property type="match status" value="1"/>
</dbReference>
<dbReference type="AlphaFoldDB" id="A0A3E1RGJ9"/>
<reference evidence="5 6" key="1">
    <citation type="submission" date="2018-05" db="EMBL/GenBank/DDBJ databases">
        <title>Rhodoferax soyangensis sp.nov., isolated from an oligotrophic freshwater lake.</title>
        <authorList>
            <person name="Park M."/>
        </authorList>
    </citation>
    <scope>NUCLEOTIDE SEQUENCE [LARGE SCALE GENOMIC DNA]</scope>
    <source>
        <strain evidence="5 6">IMCC26218</strain>
    </source>
</reference>
<keyword evidence="3" id="KW-0812">Transmembrane</keyword>
<organism evidence="5 6">
    <name type="scientific">Rhodoferax lacus</name>
    <dbReference type="NCBI Taxonomy" id="2184758"/>
    <lineage>
        <taxon>Bacteria</taxon>
        <taxon>Pseudomonadati</taxon>
        <taxon>Pseudomonadota</taxon>
        <taxon>Betaproteobacteria</taxon>
        <taxon>Burkholderiales</taxon>
        <taxon>Comamonadaceae</taxon>
        <taxon>Rhodoferax</taxon>
    </lineage>
</organism>
<dbReference type="Proteomes" id="UP000260665">
    <property type="component" value="Unassembled WGS sequence"/>
</dbReference>
<keyword evidence="3" id="KW-0472">Membrane</keyword>
<evidence type="ECO:0000259" key="4">
    <source>
        <dbReference type="PROSITE" id="PS50887"/>
    </source>
</evidence>
<evidence type="ECO:0000256" key="2">
    <source>
        <dbReference type="ARBA" id="ARBA00034247"/>
    </source>
</evidence>
<keyword evidence="3" id="KW-1133">Transmembrane helix</keyword>
<dbReference type="CDD" id="cd01949">
    <property type="entry name" value="GGDEF"/>
    <property type="match status" value="1"/>
</dbReference>
<proteinExistence type="predicted"/>
<dbReference type="EC" id="2.7.7.65" evidence="1"/>
<dbReference type="OrthoDB" id="9813903at2"/>